<dbReference type="SUPFAM" id="SSF48498">
    <property type="entry name" value="Tetracyclin repressor-like, C-terminal domain"/>
    <property type="match status" value="1"/>
</dbReference>
<keyword evidence="1" id="KW-0805">Transcription regulation</keyword>
<dbReference type="SUPFAM" id="SSF46689">
    <property type="entry name" value="Homeodomain-like"/>
    <property type="match status" value="1"/>
</dbReference>
<dbReference type="PROSITE" id="PS50977">
    <property type="entry name" value="HTH_TETR_2"/>
    <property type="match status" value="1"/>
</dbReference>
<dbReference type="InterPro" id="IPR001647">
    <property type="entry name" value="HTH_TetR"/>
</dbReference>
<keyword evidence="7" id="KW-1185">Reference proteome</keyword>
<dbReference type="Proteomes" id="UP000215405">
    <property type="component" value="Unassembled WGS sequence"/>
</dbReference>
<organism evidence="6 7">
    <name type="scientific">Notoacmeibacter marinus</name>
    <dbReference type="NCBI Taxonomy" id="1876515"/>
    <lineage>
        <taxon>Bacteria</taxon>
        <taxon>Pseudomonadati</taxon>
        <taxon>Pseudomonadota</taxon>
        <taxon>Alphaproteobacteria</taxon>
        <taxon>Hyphomicrobiales</taxon>
        <taxon>Notoacmeibacteraceae</taxon>
        <taxon>Notoacmeibacter</taxon>
    </lineage>
</organism>
<sequence length="197" mass="21882">MPEKTRERILNAALMLFKRRGYHATGVAEILARANAPKGSLYHHFPKGKPDLACVAVRSLTARILQLFELAKEQNMPPIDHLTFLCDKCCEWLIDTDFTEGVVLSTLATGLGEAEAEVTQTLLDCNREIVACYSAYLRSHEIDRAEEVALTVLMVLEGAIVYSRIRRDVGPFYACITTLLPLLKKTGPVAKLHEAAI</sequence>
<dbReference type="RefSeq" id="WP_094076006.1">
    <property type="nucleotide sequence ID" value="NZ_NBYO01000001.1"/>
</dbReference>
<proteinExistence type="predicted"/>
<feature type="domain" description="HTH tetR-type" evidence="5">
    <location>
        <begin position="3"/>
        <end position="63"/>
    </location>
</feature>
<evidence type="ECO:0000259" key="5">
    <source>
        <dbReference type="PROSITE" id="PS50977"/>
    </source>
</evidence>
<dbReference type="PRINTS" id="PR00455">
    <property type="entry name" value="HTHTETR"/>
</dbReference>
<keyword evidence="2 4" id="KW-0238">DNA-binding</keyword>
<evidence type="ECO:0000256" key="3">
    <source>
        <dbReference type="ARBA" id="ARBA00023163"/>
    </source>
</evidence>
<evidence type="ECO:0000256" key="2">
    <source>
        <dbReference type="ARBA" id="ARBA00023125"/>
    </source>
</evidence>
<feature type="DNA-binding region" description="H-T-H motif" evidence="4">
    <location>
        <begin position="26"/>
        <end position="45"/>
    </location>
</feature>
<dbReference type="InterPro" id="IPR054156">
    <property type="entry name" value="YxaF_TetR_C"/>
</dbReference>
<comment type="caution">
    <text evidence="6">The sequence shown here is derived from an EMBL/GenBank/DDBJ whole genome shotgun (WGS) entry which is preliminary data.</text>
</comment>
<dbReference type="InterPro" id="IPR036271">
    <property type="entry name" value="Tet_transcr_reg_TetR-rel_C_sf"/>
</dbReference>
<gene>
    <name evidence="6" type="ORF">B7H23_03685</name>
</gene>
<dbReference type="InterPro" id="IPR009057">
    <property type="entry name" value="Homeodomain-like_sf"/>
</dbReference>
<dbReference type="AlphaFoldDB" id="A0A231V1I3"/>
<evidence type="ECO:0000256" key="4">
    <source>
        <dbReference type="PROSITE-ProRule" id="PRU00335"/>
    </source>
</evidence>
<reference evidence="7" key="1">
    <citation type="journal article" date="2017" name="Int. J. Syst. Evol. Microbiol.">
        <title>Notoacmeibacter marinus gen. nov., sp. nov., isolated from the gut of a limpet and proposal of Notoacmeibacteraceae fam. nov. in the order Rhizobiales of the class Alphaproteobacteria.</title>
        <authorList>
            <person name="Huang Z."/>
            <person name="Guo F."/>
            <person name="Lai Q."/>
        </authorList>
    </citation>
    <scope>NUCLEOTIDE SEQUENCE [LARGE SCALE GENOMIC DNA]</scope>
    <source>
        <strain evidence="7">XMTR2A4</strain>
    </source>
</reference>
<dbReference type="PANTHER" id="PTHR47506">
    <property type="entry name" value="TRANSCRIPTIONAL REGULATORY PROTEIN"/>
    <property type="match status" value="1"/>
</dbReference>
<dbReference type="GO" id="GO:0003677">
    <property type="term" value="F:DNA binding"/>
    <property type="evidence" value="ECO:0007669"/>
    <property type="project" value="UniProtKB-UniRule"/>
</dbReference>
<keyword evidence="3" id="KW-0804">Transcription</keyword>
<name>A0A231V1I3_9HYPH</name>
<protein>
    <recommendedName>
        <fullName evidence="5">HTH tetR-type domain-containing protein</fullName>
    </recommendedName>
</protein>
<evidence type="ECO:0000256" key="1">
    <source>
        <dbReference type="ARBA" id="ARBA00023015"/>
    </source>
</evidence>
<dbReference type="Pfam" id="PF21993">
    <property type="entry name" value="TetR_C_13_2"/>
    <property type="match status" value="1"/>
</dbReference>
<dbReference type="PANTHER" id="PTHR47506:SF3">
    <property type="entry name" value="HTH-TYPE TRANSCRIPTIONAL REGULATOR LMRA"/>
    <property type="match status" value="1"/>
</dbReference>
<dbReference type="EMBL" id="NBYO01000001">
    <property type="protein sequence ID" value="OXT02043.1"/>
    <property type="molecule type" value="Genomic_DNA"/>
</dbReference>
<accession>A0A231V1I3</accession>
<dbReference type="Pfam" id="PF00440">
    <property type="entry name" value="TetR_N"/>
    <property type="match status" value="1"/>
</dbReference>
<dbReference type="Gene3D" id="1.10.357.10">
    <property type="entry name" value="Tetracycline Repressor, domain 2"/>
    <property type="match status" value="1"/>
</dbReference>
<evidence type="ECO:0000313" key="6">
    <source>
        <dbReference type="EMBL" id="OXT02043.1"/>
    </source>
</evidence>
<evidence type="ECO:0000313" key="7">
    <source>
        <dbReference type="Proteomes" id="UP000215405"/>
    </source>
</evidence>